<dbReference type="AlphaFoldDB" id="A0A2U3DQX8"/>
<feature type="region of interest" description="Disordered" evidence="1">
    <location>
        <begin position="144"/>
        <end position="177"/>
    </location>
</feature>
<protein>
    <submittedName>
        <fullName evidence="2">Uncharacterized protein</fullName>
    </submittedName>
</protein>
<comment type="caution">
    <text evidence="2">The sequence shown here is derived from an EMBL/GenBank/DDBJ whole genome shotgun (WGS) entry which is preliminary data.</text>
</comment>
<evidence type="ECO:0000256" key="1">
    <source>
        <dbReference type="SAM" id="MobiDB-lite"/>
    </source>
</evidence>
<accession>A0A2U3DQX8</accession>
<reference evidence="2 3" key="1">
    <citation type="journal article" date="2016" name="Front. Microbiol.">
        <title>Genome and transcriptome sequences reveal the specific parasitism of the nematophagous Purpureocillium lilacinum 36-1.</title>
        <authorList>
            <person name="Xie J."/>
            <person name="Li S."/>
            <person name="Mo C."/>
            <person name="Xiao X."/>
            <person name="Peng D."/>
            <person name="Wang G."/>
            <person name="Xiao Y."/>
        </authorList>
    </citation>
    <scope>NUCLEOTIDE SEQUENCE [LARGE SCALE GENOMIC DNA]</scope>
    <source>
        <strain evidence="2 3">36-1</strain>
    </source>
</reference>
<dbReference type="Proteomes" id="UP000245956">
    <property type="component" value="Unassembled WGS sequence"/>
</dbReference>
<proteinExistence type="predicted"/>
<name>A0A2U3DQX8_PURLI</name>
<feature type="compositionally biased region" description="Basic and acidic residues" evidence="1">
    <location>
        <begin position="168"/>
        <end position="177"/>
    </location>
</feature>
<sequence>MPFQDLCVGRPVIYQAHRFQYANLAASETGRTWLMRRSVHILSELPPPPEDVGHERSLSSIGFFNAARLLAGQRQRSTQSRADSAFSFSAVNTSHDGSGLDAPWDKDDGKDCRQAAGQAQLDPPLVVWLHTRHVAQRDHDLHSVHNAHGAPNRSEEVRGGRKAASRGRPSERRALRAEEVEPRLVATQTAMVTTVGTIQQTTSRRPNTIGRQLDGGQARLLPPWLVIRPLPEQSSGSLTDAGPNHVINHDPPMRSSCPGGCAFSPVPKTHACIIHAAAHRLRLSAATRAACFARSLQHTTLSTRVSLCCLGPREASSRERERTVVQTTRGAMGSVQDLCA</sequence>
<evidence type="ECO:0000313" key="3">
    <source>
        <dbReference type="Proteomes" id="UP000245956"/>
    </source>
</evidence>
<evidence type="ECO:0000313" key="2">
    <source>
        <dbReference type="EMBL" id="PWI64644.1"/>
    </source>
</evidence>
<organism evidence="2 3">
    <name type="scientific">Purpureocillium lilacinum</name>
    <name type="common">Paecilomyces lilacinus</name>
    <dbReference type="NCBI Taxonomy" id="33203"/>
    <lineage>
        <taxon>Eukaryota</taxon>
        <taxon>Fungi</taxon>
        <taxon>Dikarya</taxon>
        <taxon>Ascomycota</taxon>
        <taxon>Pezizomycotina</taxon>
        <taxon>Sordariomycetes</taxon>
        <taxon>Hypocreomycetidae</taxon>
        <taxon>Hypocreales</taxon>
        <taxon>Ophiocordycipitaceae</taxon>
        <taxon>Purpureocillium</taxon>
    </lineage>
</organism>
<dbReference type="EMBL" id="LCWV01000050">
    <property type="protein sequence ID" value="PWI64644.1"/>
    <property type="molecule type" value="Genomic_DNA"/>
</dbReference>
<gene>
    <name evidence="2" type="ORF">PCL_09458</name>
</gene>